<accession>A0A0C2X7L1</accession>
<reference evidence="1 2" key="1">
    <citation type="submission" date="2014-04" db="EMBL/GenBank/DDBJ databases">
        <title>Evolutionary Origins and Diversification of the Mycorrhizal Mutualists.</title>
        <authorList>
            <consortium name="DOE Joint Genome Institute"/>
            <consortium name="Mycorrhizal Genomics Consortium"/>
            <person name="Kohler A."/>
            <person name="Kuo A."/>
            <person name="Nagy L.G."/>
            <person name="Floudas D."/>
            <person name="Copeland A."/>
            <person name="Barry K.W."/>
            <person name="Cichocki N."/>
            <person name="Veneault-Fourrey C."/>
            <person name="LaButti K."/>
            <person name="Lindquist E.A."/>
            <person name="Lipzen A."/>
            <person name="Lundell T."/>
            <person name="Morin E."/>
            <person name="Murat C."/>
            <person name="Riley R."/>
            <person name="Ohm R."/>
            <person name="Sun H."/>
            <person name="Tunlid A."/>
            <person name="Henrissat B."/>
            <person name="Grigoriev I.V."/>
            <person name="Hibbett D.S."/>
            <person name="Martin F."/>
        </authorList>
    </citation>
    <scope>NUCLEOTIDE SEQUENCE [LARGE SCALE GENOMIC DNA]</scope>
    <source>
        <strain evidence="1 2">Koide BX008</strain>
    </source>
</reference>
<keyword evidence="2" id="KW-1185">Reference proteome</keyword>
<name>A0A0C2X7L1_AMAMK</name>
<protein>
    <submittedName>
        <fullName evidence="1">Uncharacterized protein</fullName>
    </submittedName>
</protein>
<proteinExistence type="predicted"/>
<sequence length="114" mass="12892">MFGVVGASVDQPRVIAATRGDQNFPCLSQSNLLLVPVQFFFCGACWTRVCRRSQKDRRWTSMDRYRLPPTPDAGNCVYACHLVVVWTQKDLLASRYGCWVLCSTYTLVNKPLGL</sequence>
<dbReference type="EMBL" id="KN818247">
    <property type="protein sequence ID" value="KIL64743.1"/>
    <property type="molecule type" value="Genomic_DNA"/>
</dbReference>
<organism evidence="1 2">
    <name type="scientific">Amanita muscaria (strain Koide BX008)</name>
    <dbReference type="NCBI Taxonomy" id="946122"/>
    <lineage>
        <taxon>Eukaryota</taxon>
        <taxon>Fungi</taxon>
        <taxon>Dikarya</taxon>
        <taxon>Basidiomycota</taxon>
        <taxon>Agaricomycotina</taxon>
        <taxon>Agaricomycetes</taxon>
        <taxon>Agaricomycetidae</taxon>
        <taxon>Agaricales</taxon>
        <taxon>Pluteineae</taxon>
        <taxon>Amanitaceae</taxon>
        <taxon>Amanita</taxon>
    </lineage>
</organism>
<evidence type="ECO:0000313" key="2">
    <source>
        <dbReference type="Proteomes" id="UP000054549"/>
    </source>
</evidence>
<evidence type="ECO:0000313" key="1">
    <source>
        <dbReference type="EMBL" id="KIL64743.1"/>
    </source>
</evidence>
<gene>
    <name evidence="1" type="ORF">M378DRAFT_573461</name>
</gene>
<dbReference type="AlphaFoldDB" id="A0A0C2X7L1"/>
<dbReference type="InParanoid" id="A0A0C2X7L1"/>
<dbReference type="Proteomes" id="UP000054549">
    <property type="component" value="Unassembled WGS sequence"/>
</dbReference>
<dbReference type="HOGENOM" id="CLU_2120485_0_0_1"/>